<dbReference type="EMBL" id="BAAAJK010000048">
    <property type="protein sequence ID" value="GAA1399675.1"/>
    <property type="molecule type" value="Genomic_DNA"/>
</dbReference>
<proteinExistence type="inferred from homology"/>
<dbReference type="InterPro" id="IPR020904">
    <property type="entry name" value="Sc_DH/Rdtase_CS"/>
</dbReference>
<dbReference type="SUPFAM" id="SSF51735">
    <property type="entry name" value="NAD(P)-binding Rossmann-fold domains"/>
    <property type="match status" value="1"/>
</dbReference>
<dbReference type="Gene3D" id="3.40.50.720">
    <property type="entry name" value="NAD(P)-binding Rossmann-like Domain"/>
    <property type="match status" value="1"/>
</dbReference>
<dbReference type="PROSITE" id="PS00061">
    <property type="entry name" value="ADH_SHORT"/>
    <property type="match status" value="1"/>
</dbReference>
<gene>
    <name evidence="3" type="ORF">GCM10009613_55630</name>
</gene>
<evidence type="ECO:0000256" key="1">
    <source>
        <dbReference type="ARBA" id="ARBA00006484"/>
    </source>
</evidence>
<name>A0ABN1Y709_9PSEU</name>
<dbReference type="PANTHER" id="PTHR43639:SF1">
    <property type="entry name" value="SHORT-CHAIN DEHYDROGENASE_REDUCTASE FAMILY PROTEIN"/>
    <property type="match status" value="1"/>
</dbReference>
<accession>A0ABN1Y709</accession>
<dbReference type="Proteomes" id="UP001501414">
    <property type="component" value="Unassembled WGS sequence"/>
</dbReference>
<keyword evidence="4" id="KW-1185">Reference proteome</keyword>
<comment type="similarity">
    <text evidence="1">Belongs to the short-chain dehydrogenases/reductases (SDR) family.</text>
</comment>
<evidence type="ECO:0000313" key="3">
    <source>
        <dbReference type="EMBL" id="GAA1399675.1"/>
    </source>
</evidence>
<dbReference type="InterPro" id="IPR036291">
    <property type="entry name" value="NAD(P)-bd_dom_sf"/>
</dbReference>
<evidence type="ECO:0000256" key="2">
    <source>
        <dbReference type="ARBA" id="ARBA00023002"/>
    </source>
</evidence>
<dbReference type="CDD" id="cd05233">
    <property type="entry name" value="SDR_c"/>
    <property type="match status" value="1"/>
</dbReference>
<evidence type="ECO:0000313" key="4">
    <source>
        <dbReference type="Proteomes" id="UP001501414"/>
    </source>
</evidence>
<sequence length="252" mass="25260">MVTGAGRGIGRAVAEKLLAGGDAVVVLERDPGALGWVGAHPAGPRVAAVVGGTDDPAVAGDAADLAQAIGPLAGWVNNAAVFSDAALHTASPAELLALITANLAPAVVGTAVAVRRFRAQGTPGSIVNVSSHQARRAVRGALPYATAKAAVEGLTRAAAVDHGPDGIRVNAVALGSVTTDRYQAFLDDLGAEAAARTRREMAEIHPLGRVGRPEEVADAIAYLLSDAAGFVSGVVLPVDGGRAARGQDPESR</sequence>
<organism evidence="3 4">
    <name type="scientific">Pseudonocardia kongjuensis</name>
    <dbReference type="NCBI Taxonomy" id="102227"/>
    <lineage>
        <taxon>Bacteria</taxon>
        <taxon>Bacillati</taxon>
        <taxon>Actinomycetota</taxon>
        <taxon>Actinomycetes</taxon>
        <taxon>Pseudonocardiales</taxon>
        <taxon>Pseudonocardiaceae</taxon>
        <taxon>Pseudonocardia</taxon>
    </lineage>
</organism>
<dbReference type="Pfam" id="PF13561">
    <property type="entry name" value="adh_short_C2"/>
    <property type="match status" value="1"/>
</dbReference>
<reference evidence="3 4" key="1">
    <citation type="journal article" date="2019" name="Int. J. Syst. Evol. Microbiol.">
        <title>The Global Catalogue of Microorganisms (GCM) 10K type strain sequencing project: providing services to taxonomists for standard genome sequencing and annotation.</title>
        <authorList>
            <consortium name="The Broad Institute Genomics Platform"/>
            <consortium name="The Broad Institute Genome Sequencing Center for Infectious Disease"/>
            <person name="Wu L."/>
            <person name="Ma J."/>
        </authorList>
    </citation>
    <scope>NUCLEOTIDE SEQUENCE [LARGE SCALE GENOMIC DNA]</scope>
    <source>
        <strain evidence="3 4">JCM 11896</strain>
    </source>
</reference>
<dbReference type="InterPro" id="IPR002347">
    <property type="entry name" value="SDR_fam"/>
</dbReference>
<dbReference type="PRINTS" id="PR00081">
    <property type="entry name" value="GDHRDH"/>
</dbReference>
<keyword evidence="2" id="KW-0560">Oxidoreductase</keyword>
<dbReference type="PANTHER" id="PTHR43639">
    <property type="entry name" value="OXIDOREDUCTASE, SHORT-CHAIN DEHYDROGENASE/REDUCTASE FAMILY (AFU_ORTHOLOGUE AFUA_5G02870)"/>
    <property type="match status" value="1"/>
</dbReference>
<protein>
    <submittedName>
        <fullName evidence="3">SDR family oxidoreductase</fullName>
    </submittedName>
</protein>
<dbReference type="PRINTS" id="PR00080">
    <property type="entry name" value="SDRFAMILY"/>
</dbReference>
<comment type="caution">
    <text evidence="3">The sequence shown here is derived from an EMBL/GenBank/DDBJ whole genome shotgun (WGS) entry which is preliminary data.</text>
</comment>